<organism evidence="1 2">
    <name type="scientific">Siccirubricoccus deserti</name>
    <dbReference type="NCBI Taxonomy" id="2013562"/>
    <lineage>
        <taxon>Bacteria</taxon>
        <taxon>Pseudomonadati</taxon>
        <taxon>Pseudomonadota</taxon>
        <taxon>Alphaproteobacteria</taxon>
        <taxon>Acetobacterales</taxon>
        <taxon>Roseomonadaceae</taxon>
        <taxon>Siccirubricoccus</taxon>
    </lineage>
</organism>
<accession>A0A9X0UDD6</accession>
<evidence type="ECO:0000313" key="2">
    <source>
        <dbReference type="Proteomes" id="UP000600101"/>
    </source>
</evidence>
<dbReference type="SUPFAM" id="SSF102114">
    <property type="entry name" value="Radical SAM enzymes"/>
    <property type="match status" value="1"/>
</dbReference>
<dbReference type="RefSeq" id="WP_186770227.1">
    <property type="nucleotide sequence ID" value="NZ_JACOMF010000007.1"/>
</dbReference>
<proteinExistence type="predicted"/>
<dbReference type="AlphaFoldDB" id="A0A9X0UDD6"/>
<sequence length="112" mass="12643">MYTFNYGCHFFRQLVRLHDPARPLQVEIHPGLHCDRYQCPHCFGHGQRPLPGKVLSAPELGRALDDVMAVDPLIIVSGITTEPLTHPEAPALLQAIRSRGLRLERNLTIQSR</sequence>
<comment type="caution">
    <text evidence="1">The sequence shown here is derived from an EMBL/GenBank/DDBJ whole genome shotgun (WGS) entry which is preliminary data.</text>
</comment>
<dbReference type="InterPro" id="IPR058240">
    <property type="entry name" value="rSAM_sf"/>
</dbReference>
<name>A0A9X0UDD6_9PROT</name>
<protein>
    <recommendedName>
        <fullName evidence="3">Radical SAM protein</fullName>
    </recommendedName>
</protein>
<evidence type="ECO:0008006" key="3">
    <source>
        <dbReference type="Google" id="ProtNLM"/>
    </source>
</evidence>
<reference evidence="1" key="1">
    <citation type="submission" date="2020-08" db="EMBL/GenBank/DDBJ databases">
        <authorList>
            <person name="Hu Y."/>
            <person name="Nguyen S.V."/>
            <person name="Li F."/>
            <person name="Fanning S."/>
        </authorList>
    </citation>
    <scope>NUCLEOTIDE SEQUENCE</scope>
    <source>
        <strain evidence="1">SYSU D8009</strain>
    </source>
</reference>
<gene>
    <name evidence="1" type="ORF">H7965_08990</name>
</gene>
<dbReference type="Proteomes" id="UP000600101">
    <property type="component" value="Unassembled WGS sequence"/>
</dbReference>
<dbReference type="EMBL" id="JACOMF010000007">
    <property type="protein sequence ID" value="MBC4015463.1"/>
    <property type="molecule type" value="Genomic_DNA"/>
</dbReference>
<keyword evidence="2" id="KW-1185">Reference proteome</keyword>
<evidence type="ECO:0000313" key="1">
    <source>
        <dbReference type="EMBL" id="MBC4015463.1"/>
    </source>
</evidence>